<dbReference type="Pfam" id="PF07859">
    <property type="entry name" value="Abhydrolase_3"/>
    <property type="match status" value="1"/>
</dbReference>
<dbReference type="PANTHER" id="PTHR23024">
    <property type="entry name" value="ARYLACETAMIDE DEACETYLASE"/>
    <property type="match status" value="1"/>
</dbReference>
<feature type="domain" description="Alpha/beta hydrolase fold-3" evidence="1">
    <location>
        <begin position="104"/>
        <end position="318"/>
    </location>
</feature>
<dbReference type="EMBL" id="KZ305034">
    <property type="protein sequence ID" value="PIA44225.1"/>
    <property type="molecule type" value="Genomic_DNA"/>
</dbReference>
<dbReference type="Proteomes" id="UP000230069">
    <property type="component" value="Unassembled WGS sequence"/>
</dbReference>
<evidence type="ECO:0000259" key="1">
    <source>
        <dbReference type="Pfam" id="PF07859"/>
    </source>
</evidence>
<protein>
    <recommendedName>
        <fullName evidence="1">Alpha/beta hydrolase fold-3 domain-containing protein</fullName>
    </recommendedName>
</protein>
<dbReference type="InterPro" id="IPR050466">
    <property type="entry name" value="Carboxylest/Gibb_receptor"/>
</dbReference>
<gene>
    <name evidence="2" type="ORF">AQUCO_01700080v1</name>
</gene>
<sequence length="345" mass="39525">MTCLHFKNGFKQQSFFFLVLFFCFFVFNSSQVDNQVVFDFPPFLRVYKDGHEERIRNVVFIPPSYDLITGVSSKDVVIDPQTNVSARLYLPKVKTHSQTKLPFLIYIHGGGFCIESAFSPTYHNYLNSLVAKANVVAISVDYRKAPEYPLPIAYEDSWTSLQWVVSQSKKEEWFKKYADFNRVFMVGDSSGANIVHNMAIRAGIMDLNGLKINGIVLIDPYFAGSEPIGFEVGNVFMDLLKKLWFFVCPLTTGIDDPLINPVKDPNFSRLGCKRVLVCVAEFDVLRDRGEFYYKKLRKSGWNGVVEHMESKREFHVFHLSNPTSKHAIHLMKRVVSFINTCSTSE</sequence>
<keyword evidence="3" id="KW-1185">Reference proteome</keyword>
<accession>A0A2G5DL21</accession>
<dbReference type="InterPro" id="IPR029058">
    <property type="entry name" value="AB_hydrolase_fold"/>
</dbReference>
<dbReference type="PANTHER" id="PTHR23024:SF577">
    <property type="entry name" value="CARBOXYLESTERASE 2-RELATED"/>
    <property type="match status" value="1"/>
</dbReference>
<dbReference type="AlphaFoldDB" id="A0A2G5DL21"/>
<dbReference type="InterPro" id="IPR013094">
    <property type="entry name" value="AB_hydrolase_3"/>
</dbReference>
<dbReference type="OrthoDB" id="408631at2759"/>
<dbReference type="GO" id="GO:0016787">
    <property type="term" value="F:hydrolase activity"/>
    <property type="evidence" value="ECO:0007669"/>
    <property type="project" value="InterPro"/>
</dbReference>
<name>A0A2G5DL21_AQUCA</name>
<proteinExistence type="predicted"/>
<evidence type="ECO:0000313" key="3">
    <source>
        <dbReference type="Proteomes" id="UP000230069"/>
    </source>
</evidence>
<dbReference type="SUPFAM" id="SSF53474">
    <property type="entry name" value="alpha/beta-Hydrolases"/>
    <property type="match status" value="1"/>
</dbReference>
<evidence type="ECO:0000313" key="2">
    <source>
        <dbReference type="EMBL" id="PIA44225.1"/>
    </source>
</evidence>
<dbReference type="InParanoid" id="A0A2G5DL21"/>
<reference evidence="2 3" key="1">
    <citation type="submission" date="2017-09" db="EMBL/GenBank/DDBJ databases">
        <title>WGS assembly of Aquilegia coerulea Goldsmith.</title>
        <authorList>
            <person name="Hodges S."/>
            <person name="Kramer E."/>
            <person name="Nordborg M."/>
            <person name="Tomkins J."/>
            <person name="Borevitz J."/>
            <person name="Derieg N."/>
            <person name="Yan J."/>
            <person name="Mihaltcheva S."/>
            <person name="Hayes R.D."/>
            <person name="Rokhsar D."/>
        </authorList>
    </citation>
    <scope>NUCLEOTIDE SEQUENCE [LARGE SCALE GENOMIC DNA]</scope>
    <source>
        <strain evidence="3">cv. Goldsmith</strain>
    </source>
</reference>
<dbReference type="STRING" id="218851.A0A2G5DL21"/>
<dbReference type="FunCoup" id="A0A2G5DL21">
    <property type="interactions" value="119"/>
</dbReference>
<dbReference type="Gene3D" id="3.40.50.1820">
    <property type="entry name" value="alpha/beta hydrolase"/>
    <property type="match status" value="1"/>
</dbReference>
<organism evidence="2 3">
    <name type="scientific">Aquilegia coerulea</name>
    <name type="common">Rocky mountain columbine</name>
    <dbReference type="NCBI Taxonomy" id="218851"/>
    <lineage>
        <taxon>Eukaryota</taxon>
        <taxon>Viridiplantae</taxon>
        <taxon>Streptophyta</taxon>
        <taxon>Embryophyta</taxon>
        <taxon>Tracheophyta</taxon>
        <taxon>Spermatophyta</taxon>
        <taxon>Magnoliopsida</taxon>
        <taxon>Ranunculales</taxon>
        <taxon>Ranunculaceae</taxon>
        <taxon>Thalictroideae</taxon>
        <taxon>Aquilegia</taxon>
    </lineage>
</organism>